<dbReference type="Pfam" id="PF00531">
    <property type="entry name" value="Death"/>
    <property type="match status" value="1"/>
</dbReference>
<dbReference type="EMBL" id="CACVKT020008119">
    <property type="protein sequence ID" value="CAC5413059.1"/>
    <property type="molecule type" value="Genomic_DNA"/>
</dbReference>
<dbReference type="Gene3D" id="1.10.533.10">
    <property type="entry name" value="Death Domain, Fas"/>
    <property type="match status" value="1"/>
</dbReference>
<dbReference type="SUPFAM" id="SSF50156">
    <property type="entry name" value="PDZ domain-like"/>
    <property type="match status" value="1"/>
</dbReference>
<gene>
    <name evidence="2" type="ORF">MCOR_46004</name>
</gene>
<feature type="domain" description="PDZ" evidence="1">
    <location>
        <begin position="20"/>
        <end position="101"/>
    </location>
</feature>
<evidence type="ECO:0000313" key="2">
    <source>
        <dbReference type="EMBL" id="CAC5413059.1"/>
    </source>
</evidence>
<dbReference type="InterPro" id="IPR001478">
    <property type="entry name" value="PDZ"/>
</dbReference>
<accession>A0A6J8DWV0</accession>
<dbReference type="InterPro" id="IPR011029">
    <property type="entry name" value="DEATH-like_dom_sf"/>
</dbReference>
<name>A0A6J8DWV0_MYTCO</name>
<evidence type="ECO:0000259" key="1">
    <source>
        <dbReference type="PROSITE" id="PS50106"/>
    </source>
</evidence>
<evidence type="ECO:0000313" key="3">
    <source>
        <dbReference type="Proteomes" id="UP000507470"/>
    </source>
</evidence>
<sequence>MSPEILLKYPHGIKWSSPVVILLDRDGNRSFGFRFKICQSRNPDDWYTLVSEVSSAPAKDKLNAGDYIRSLNGKSPETPQEAEQLMYSLENLDSLRVIVQRPQDILSKYKRCILKKQGRDRTKTVSCRGVSMQKSDLNVYIDDIPPSLYDRLCTDLQIQMPRENDWKLLGELILRLTTRDVERYKTKTNPADCLLRDLRNEKGFTVPRLINFLRKMEREDIISPLQEWLDSEQK</sequence>
<reference evidence="2 3" key="1">
    <citation type="submission" date="2020-06" db="EMBL/GenBank/DDBJ databases">
        <authorList>
            <person name="Li R."/>
            <person name="Bekaert M."/>
        </authorList>
    </citation>
    <scope>NUCLEOTIDE SEQUENCE [LARGE SCALE GENOMIC DNA]</scope>
    <source>
        <strain evidence="3">wild</strain>
    </source>
</reference>
<organism evidence="2 3">
    <name type="scientific">Mytilus coruscus</name>
    <name type="common">Sea mussel</name>
    <dbReference type="NCBI Taxonomy" id="42192"/>
    <lineage>
        <taxon>Eukaryota</taxon>
        <taxon>Metazoa</taxon>
        <taxon>Spiralia</taxon>
        <taxon>Lophotrochozoa</taxon>
        <taxon>Mollusca</taxon>
        <taxon>Bivalvia</taxon>
        <taxon>Autobranchia</taxon>
        <taxon>Pteriomorphia</taxon>
        <taxon>Mytilida</taxon>
        <taxon>Mytiloidea</taxon>
        <taxon>Mytilidae</taxon>
        <taxon>Mytilinae</taxon>
        <taxon>Mytilus</taxon>
    </lineage>
</organism>
<dbReference type="InterPro" id="IPR036034">
    <property type="entry name" value="PDZ_sf"/>
</dbReference>
<dbReference type="Proteomes" id="UP000507470">
    <property type="component" value="Unassembled WGS sequence"/>
</dbReference>
<dbReference type="InterPro" id="IPR000488">
    <property type="entry name" value="Death_dom"/>
</dbReference>
<dbReference type="PROSITE" id="PS50106">
    <property type="entry name" value="PDZ"/>
    <property type="match status" value="1"/>
</dbReference>
<dbReference type="AlphaFoldDB" id="A0A6J8DWV0"/>
<keyword evidence="3" id="KW-1185">Reference proteome</keyword>
<dbReference type="OrthoDB" id="8961071at2759"/>
<dbReference type="GO" id="GO:0007165">
    <property type="term" value="P:signal transduction"/>
    <property type="evidence" value="ECO:0007669"/>
    <property type="project" value="InterPro"/>
</dbReference>
<proteinExistence type="predicted"/>
<dbReference type="SUPFAM" id="SSF47986">
    <property type="entry name" value="DEATH domain"/>
    <property type="match status" value="1"/>
</dbReference>
<protein>
    <submittedName>
        <fullName evidence="2">UNC5</fullName>
    </submittedName>
</protein>